<evidence type="ECO:0000313" key="10">
    <source>
        <dbReference type="EMBL" id="MBG0780348.1"/>
    </source>
</evidence>
<protein>
    <submittedName>
        <fullName evidence="10">4Fe-4S binding protein</fullName>
    </submittedName>
</protein>
<evidence type="ECO:0000256" key="5">
    <source>
        <dbReference type="ARBA" id="ARBA00023004"/>
    </source>
</evidence>
<feature type="domain" description="4Fe-4S ferredoxin-type" evidence="9">
    <location>
        <begin position="260"/>
        <end position="293"/>
    </location>
</feature>
<proteinExistence type="predicted"/>
<gene>
    <name evidence="10" type="ORF">H0S81_10540</name>
</gene>
<feature type="domain" description="4Fe-4S ferredoxin-type" evidence="9">
    <location>
        <begin position="119"/>
        <end position="145"/>
    </location>
</feature>
<dbReference type="InterPro" id="IPR017900">
    <property type="entry name" value="4Fe4S_Fe_S_CS"/>
</dbReference>
<evidence type="ECO:0000256" key="7">
    <source>
        <dbReference type="SAM" id="MobiDB-lite"/>
    </source>
</evidence>
<evidence type="ECO:0000256" key="8">
    <source>
        <dbReference type="SAM" id="Phobius"/>
    </source>
</evidence>
<keyword evidence="1" id="KW-0813">Transport</keyword>
<keyword evidence="8" id="KW-0812">Transmembrane</keyword>
<evidence type="ECO:0000256" key="4">
    <source>
        <dbReference type="ARBA" id="ARBA00022982"/>
    </source>
</evidence>
<dbReference type="InterPro" id="IPR051684">
    <property type="entry name" value="Electron_Trans/Redox"/>
</dbReference>
<keyword evidence="8" id="KW-1133">Transmembrane helix</keyword>
<dbReference type="CDD" id="cd16373">
    <property type="entry name" value="DMSOR_beta_like"/>
    <property type="match status" value="1"/>
</dbReference>
<dbReference type="Gene3D" id="3.30.70.20">
    <property type="match status" value="3"/>
</dbReference>
<keyword evidence="8" id="KW-0472">Membrane</keyword>
<comment type="caution">
    <text evidence="10">The sequence shown here is derived from an EMBL/GenBank/DDBJ whole genome shotgun (WGS) entry which is preliminary data.</text>
</comment>
<dbReference type="InterPro" id="IPR017896">
    <property type="entry name" value="4Fe4S_Fe-S-bd"/>
</dbReference>
<dbReference type="PANTHER" id="PTHR30176:SF3">
    <property type="entry name" value="FERREDOXIN-TYPE PROTEIN NAPH"/>
    <property type="match status" value="1"/>
</dbReference>
<accession>A0A931G921</accession>
<reference evidence="10" key="1">
    <citation type="submission" date="2020-07" db="EMBL/GenBank/DDBJ databases">
        <title>Severe corrosion of carbon steel in oil field produced water can be linked to methanogenic archaea containing a special type of NiFe hydrogenase.</title>
        <authorList>
            <person name="Lahme S."/>
            <person name="Mand J."/>
            <person name="Longwell J."/>
            <person name="Smith R."/>
            <person name="Enning D."/>
        </authorList>
    </citation>
    <scope>NUCLEOTIDE SEQUENCE</scope>
    <source>
        <strain evidence="10">MIC098Bin6</strain>
    </source>
</reference>
<keyword evidence="3" id="KW-0479">Metal-binding</keyword>
<feature type="transmembrane region" description="Helical" evidence="8">
    <location>
        <begin position="40"/>
        <end position="61"/>
    </location>
</feature>
<evidence type="ECO:0000256" key="3">
    <source>
        <dbReference type="ARBA" id="ARBA00022723"/>
    </source>
</evidence>
<keyword evidence="5" id="KW-0408">Iron</keyword>
<dbReference type="Pfam" id="PF12801">
    <property type="entry name" value="Fer4_5"/>
    <property type="match status" value="1"/>
</dbReference>
<evidence type="ECO:0000313" key="11">
    <source>
        <dbReference type="Proteomes" id="UP000706172"/>
    </source>
</evidence>
<dbReference type="Pfam" id="PF12838">
    <property type="entry name" value="Fer4_7"/>
    <property type="match status" value="1"/>
</dbReference>
<feature type="domain" description="4Fe-4S ferredoxin-type" evidence="9">
    <location>
        <begin position="221"/>
        <end position="252"/>
    </location>
</feature>
<sequence length="403" mass="43638">FSSFGRMVSTLFRPLVLGANNLGAFVLEQWGNHFLYRVRLPVFVPVATGIALVTLMGVGWLSARHGRLYCNTLCPVGALLGLFSKISMLRIRMAPDACDGCRRCQQVCKAGCIDLKEKMVDVSRCVGCFNCLAACPGQGLAIQNHWRRPTRQNLAKSGRRGFLIGLAAAGMGLGSSRVDAGPVNPADSSDPVDPVNSADSVVQTRPTTIPETRTGPISPPGSVSVARFSSMCTACHLCVSVCPSRILVPGFLDYGLSGILQPKMDFRSGHCNYDCKDCLEVCPTGAILPLSRENKQQAQVGVARFIKENCVVYTDNTNCGACSEHCPTKAVDMVHYLTLPDRDLLIPKVNPDICVGCGGCEYACPTKPYKAIYVDGNPVHKIAEKPVEKKMEQRIDTSEEFPF</sequence>
<feature type="domain" description="4Fe-4S ferredoxin-type" evidence="9">
    <location>
        <begin position="307"/>
        <end position="336"/>
    </location>
</feature>
<feature type="region of interest" description="Disordered" evidence="7">
    <location>
        <begin position="179"/>
        <end position="218"/>
    </location>
</feature>
<dbReference type="PROSITE" id="PS00198">
    <property type="entry name" value="4FE4S_FER_1"/>
    <property type="match status" value="3"/>
</dbReference>
<dbReference type="Proteomes" id="UP000706172">
    <property type="component" value="Unassembled WGS sequence"/>
</dbReference>
<dbReference type="EMBL" id="JACCQK010000687">
    <property type="protein sequence ID" value="MBG0780348.1"/>
    <property type="molecule type" value="Genomic_DNA"/>
</dbReference>
<keyword evidence="6" id="KW-0411">Iron-sulfur</keyword>
<dbReference type="AlphaFoldDB" id="A0A931G921"/>
<organism evidence="10 11">
    <name type="scientific">Desulfotignum balticum</name>
    <dbReference type="NCBI Taxonomy" id="115781"/>
    <lineage>
        <taxon>Bacteria</taxon>
        <taxon>Pseudomonadati</taxon>
        <taxon>Thermodesulfobacteriota</taxon>
        <taxon>Desulfobacteria</taxon>
        <taxon>Desulfobacterales</taxon>
        <taxon>Desulfobacteraceae</taxon>
        <taxon>Desulfotignum</taxon>
    </lineage>
</organism>
<feature type="compositionally biased region" description="Polar residues" evidence="7">
    <location>
        <begin position="197"/>
        <end position="211"/>
    </location>
</feature>
<evidence type="ECO:0000256" key="2">
    <source>
        <dbReference type="ARBA" id="ARBA00022485"/>
    </source>
</evidence>
<dbReference type="PROSITE" id="PS51379">
    <property type="entry name" value="4FE4S_FER_2"/>
    <property type="match status" value="6"/>
</dbReference>
<feature type="non-terminal residue" evidence="10">
    <location>
        <position position="1"/>
    </location>
</feature>
<name>A0A931G921_9BACT</name>
<evidence type="ECO:0000256" key="6">
    <source>
        <dbReference type="ARBA" id="ARBA00023014"/>
    </source>
</evidence>
<dbReference type="GO" id="GO:0046872">
    <property type="term" value="F:metal ion binding"/>
    <property type="evidence" value="ECO:0007669"/>
    <property type="project" value="UniProtKB-KW"/>
</dbReference>
<keyword evidence="4" id="KW-0249">Electron transport</keyword>
<dbReference type="GO" id="GO:0005886">
    <property type="term" value="C:plasma membrane"/>
    <property type="evidence" value="ECO:0007669"/>
    <property type="project" value="TreeGrafter"/>
</dbReference>
<feature type="domain" description="4Fe-4S ferredoxin-type" evidence="9">
    <location>
        <begin position="345"/>
        <end position="377"/>
    </location>
</feature>
<keyword evidence="2" id="KW-0004">4Fe-4S</keyword>
<evidence type="ECO:0000256" key="1">
    <source>
        <dbReference type="ARBA" id="ARBA00022448"/>
    </source>
</evidence>
<evidence type="ECO:0000259" key="9">
    <source>
        <dbReference type="PROSITE" id="PS51379"/>
    </source>
</evidence>
<feature type="domain" description="4Fe-4S ferredoxin-type" evidence="9">
    <location>
        <begin position="89"/>
        <end position="118"/>
    </location>
</feature>
<dbReference type="SUPFAM" id="SSF54862">
    <property type="entry name" value="4Fe-4S ferredoxins"/>
    <property type="match status" value="2"/>
</dbReference>
<dbReference type="PANTHER" id="PTHR30176">
    <property type="entry name" value="FERREDOXIN-TYPE PROTEIN NAPH"/>
    <property type="match status" value="1"/>
</dbReference>
<dbReference type="GO" id="GO:0051539">
    <property type="term" value="F:4 iron, 4 sulfur cluster binding"/>
    <property type="evidence" value="ECO:0007669"/>
    <property type="project" value="UniProtKB-KW"/>
</dbReference>
<dbReference type="Pfam" id="PF13187">
    <property type="entry name" value="Fer4_9"/>
    <property type="match status" value="1"/>
</dbReference>